<name>A0AA37H7W6_9HYPH</name>
<protein>
    <recommendedName>
        <fullName evidence="5">Peptidase S8/S53 domain-containing protein</fullName>
    </recommendedName>
</protein>
<dbReference type="GO" id="GO:0004252">
    <property type="term" value="F:serine-type endopeptidase activity"/>
    <property type="evidence" value="ECO:0007669"/>
    <property type="project" value="UniProtKB-UniRule"/>
</dbReference>
<keyword evidence="3 4" id="KW-0720">Serine protease</keyword>
<dbReference type="CDD" id="cd00306">
    <property type="entry name" value="Peptidases_S8_S53"/>
    <property type="match status" value="1"/>
</dbReference>
<dbReference type="GO" id="GO:0006508">
    <property type="term" value="P:proteolysis"/>
    <property type="evidence" value="ECO:0007669"/>
    <property type="project" value="UniProtKB-KW"/>
</dbReference>
<evidence type="ECO:0000256" key="1">
    <source>
        <dbReference type="ARBA" id="ARBA00022670"/>
    </source>
</evidence>
<dbReference type="Proteomes" id="UP001055286">
    <property type="component" value="Unassembled WGS sequence"/>
</dbReference>
<comment type="caution">
    <text evidence="6">The sequence shown here is derived from an EMBL/GenBank/DDBJ whole genome shotgun (WGS) entry which is preliminary data.</text>
</comment>
<dbReference type="EMBL" id="BPQJ01000004">
    <property type="protein sequence ID" value="GJD61062.1"/>
    <property type="molecule type" value="Genomic_DNA"/>
</dbReference>
<reference evidence="6" key="1">
    <citation type="journal article" date="2016" name="Front. Microbiol.">
        <title>Genome Sequence of the Piezophilic, Mesophilic Sulfate-Reducing Bacterium Desulfovibrio indicus J2T.</title>
        <authorList>
            <person name="Cao J."/>
            <person name="Maignien L."/>
            <person name="Shao Z."/>
            <person name="Alain K."/>
            <person name="Jebbar M."/>
        </authorList>
    </citation>
    <scope>NUCLEOTIDE SEQUENCE</scope>
    <source>
        <strain evidence="6">JCM 32048</strain>
    </source>
</reference>
<dbReference type="PROSITE" id="PS51892">
    <property type="entry name" value="SUBTILASE"/>
    <property type="match status" value="1"/>
</dbReference>
<keyword evidence="7" id="KW-1185">Reference proteome</keyword>
<dbReference type="SUPFAM" id="SSF52743">
    <property type="entry name" value="Subtilisin-like"/>
    <property type="match status" value="1"/>
</dbReference>
<keyword evidence="1 4" id="KW-0645">Protease</keyword>
<dbReference type="InterPro" id="IPR036852">
    <property type="entry name" value="Peptidase_S8/S53_dom_sf"/>
</dbReference>
<dbReference type="InterPro" id="IPR015500">
    <property type="entry name" value="Peptidase_S8_subtilisin-rel"/>
</dbReference>
<feature type="domain" description="Peptidase S8/S53" evidence="5">
    <location>
        <begin position="133"/>
        <end position="434"/>
    </location>
</feature>
<feature type="active site" description="Charge relay system" evidence="4">
    <location>
        <position position="384"/>
    </location>
</feature>
<dbReference type="PRINTS" id="PR00723">
    <property type="entry name" value="SUBTILISIN"/>
</dbReference>
<proteinExistence type="inferred from homology"/>
<reference evidence="6" key="2">
    <citation type="submission" date="2021-08" db="EMBL/GenBank/DDBJ databases">
        <authorList>
            <person name="Tani A."/>
            <person name="Ola A."/>
            <person name="Ogura Y."/>
            <person name="Katsura K."/>
            <person name="Hayashi T."/>
        </authorList>
    </citation>
    <scope>NUCLEOTIDE SEQUENCE</scope>
    <source>
        <strain evidence="6">JCM 32048</strain>
    </source>
</reference>
<evidence type="ECO:0000256" key="4">
    <source>
        <dbReference type="PROSITE-ProRule" id="PRU01240"/>
    </source>
</evidence>
<evidence type="ECO:0000256" key="3">
    <source>
        <dbReference type="ARBA" id="ARBA00022825"/>
    </source>
</evidence>
<sequence>MPERRVILVLPTQEALHDSAMMRLSGGSGITRRLTGLPARAEIDTRFSAVPLGESQLTSPFSVSSPDSASHYAVRATIDADAELSALTTEGAAIFSDPPIAHFATPASAPGGTRAEVEQRLGVPGLVTRRLDGAGVAIAVVDGGINLAHLAARGVAADLDASVTWPPRPVESGHHPVGPGTMCAYGALIAAPRATLLDLPVLPATGPGFLSDALQAYAHLLAAVRVDKPRFKALVVTNSWGVGHESWDFPAGHPGRYVDNPGHPFNRIVGALSRYGVDILFAAGNGGPGRSQMHLAQMHPAQVHRDERSGSPGQGRARATIMGANAHPDVITVTGATLRGRRTDSASQGPGIPGMVYAKPDLASYADFLGSEAGGPGKADAGTSAACSVAAGCVAALRTRLPHAALTPRDLTVALQADARRRGSSRWHHSLGYGVMAPLRTAMRLGL</sequence>
<accession>A0AA37H7W6</accession>
<evidence type="ECO:0000259" key="5">
    <source>
        <dbReference type="Pfam" id="PF00082"/>
    </source>
</evidence>
<gene>
    <name evidence="6" type="ORF">MPEAHAMD_1202</name>
</gene>
<dbReference type="Pfam" id="PF00082">
    <property type="entry name" value="Peptidase_S8"/>
    <property type="match status" value="1"/>
</dbReference>
<comment type="similarity">
    <text evidence="4">Belongs to the peptidase S8 family.</text>
</comment>
<evidence type="ECO:0000313" key="6">
    <source>
        <dbReference type="EMBL" id="GJD61062.1"/>
    </source>
</evidence>
<evidence type="ECO:0000256" key="2">
    <source>
        <dbReference type="ARBA" id="ARBA00022801"/>
    </source>
</evidence>
<keyword evidence="2 4" id="KW-0378">Hydrolase</keyword>
<feature type="active site" description="Charge relay system" evidence="4">
    <location>
        <position position="174"/>
    </location>
</feature>
<dbReference type="InterPro" id="IPR000209">
    <property type="entry name" value="Peptidase_S8/S53_dom"/>
</dbReference>
<organism evidence="6 7">
    <name type="scientific">Methylobacterium frigidaeris</name>
    <dbReference type="NCBI Taxonomy" id="2038277"/>
    <lineage>
        <taxon>Bacteria</taxon>
        <taxon>Pseudomonadati</taxon>
        <taxon>Pseudomonadota</taxon>
        <taxon>Alphaproteobacteria</taxon>
        <taxon>Hyphomicrobiales</taxon>
        <taxon>Methylobacteriaceae</taxon>
        <taxon>Methylobacterium</taxon>
    </lineage>
</organism>
<evidence type="ECO:0000313" key="7">
    <source>
        <dbReference type="Proteomes" id="UP001055286"/>
    </source>
</evidence>
<feature type="active site" description="Charge relay system" evidence="4">
    <location>
        <position position="142"/>
    </location>
</feature>
<dbReference type="Gene3D" id="3.40.50.200">
    <property type="entry name" value="Peptidase S8/S53 domain"/>
    <property type="match status" value="1"/>
</dbReference>
<dbReference type="AlphaFoldDB" id="A0AA37H7W6"/>